<dbReference type="RefSeq" id="WP_209471533.1">
    <property type="nucleotide sequence ID" value="NZ_BMWJ01000011.1"/>
</dbReference>
<sequence>MPVVAETLQERADPVDVRGEHDLPEALALQAGTRGGDYGVLGPGGHSARPRPVTRSVATLKSLSARA</sequence>
<name>A0ABS4VI63_9ACTN</name>
<organism evidence="2 3">
    <name type="scientific">Streptomyces clavifer</name>
    <dbReference type="NCBI Taxonomy" id="68188"/>
    <lineage>
        <taxon>Bacteria</taxon>
        <taxon>Bacillati</taxon>
        <taxon>Actinomycetota</taxon>
        <taxon>Actinomycetes</taxon>
        <taxon>Kitasatosporales</taxon>
        <taxon>Streptomycetaceae</taxon>
        <taxon>Streptomyces</taxon>
    </lineage>
</organism>
<comment type="caution">
    <text evidence="2">The sequence shown here is derived from an EMBL/GenBank/DDBJ whole genome shotgun (WGS) entry which is preliminary data.</text>
</comment>
<evidence type="ECO:0000313" key="2">
    <source>
        <dbReference type="EMBL" id="MBP2363612.1"/>
    </source>
</evidence>
<proteinExistence type="predicted"/>
<gene>
    <name evidence="2" type="ORF">JOF59_006104</name>
</gene>
<evidence type="ECO:0000256" key="1">
    <source>
        <dbReference type="SAM" id="MobiDB-lite"/>
    </source>
</evidence>
<protein>
    <submittedName>
        <fullName evidence="2">Uncharacterized protein</fullName>
    </submittedName>
</protein>
<evidence type="ECO:0000313" key="3">
    <source>
        <dbReference type="Proteomes" id="UP001519311"/>
    </source>
</evidence>
<dbReference type="EMBL" id="JAGINS010000002">
    <property type="protein sequence ID" value="MBP2363612.1"/>
    <property type="molecule type" value="Genomic_DNA"/>
</dbReference>
<keyword evidence="3" id="KW-1185">Reference proteome</keyword>
<dbReference type="Proteomes" id="UP001519311">
    <property type="component" value="Unassembled WGS sequence"/>
</dbReference>
<feature type="region of interest" description="Disordered" evidence="1">
    <location>
        <begin position="30"/>
        <end position="54"/>
    </location>
</feature>
<accession>A0ABS4VI63</accession>
<reference evidence="2 3" key="1">
    <citation type="submission" date="2021-03" db="EMBL/GenBank/DDBJ databases">
        <title>Sequencing the genomes of 1000 actinobacteria strains.</title>
        <authorList>
            <person name="Klenk H.-P."/>
        </authorList>
    </citation>
    <scope>NUCLEOTIDE SEQUENCE [LARGE SCALE GENOMIC DNA]</scope>
    <source>
        <strain evidence="2 3">DSM 40843</strain>
    </source>
</reference>
<feature type="compositionally biased region" description="Gly residues" evidence="1">
    <location>
        <begin position="33"/>
        <end position="45"/>
    </location>
</feature>